<gene>
    <name evidence="1" type="ORF">Pmani_002417</name>
</gene>
<protein>
    <submittedName>
        <fullName evidence="1">Uncharacterized protein</fullName>
    </submittedName>
</protein>
<organism evidence="1 2">
    <name type="scientific">Petrolisthes manimaculis</name>
    <dbReference type="NCBI Taxonomy" id="1843537"/>
    <lineage>
        <taxon>Eukaryota</taxon>
        <taxon>Metazoa</taxon>
        <taxon>Ecdysozoa</taxon>
        <taxon>Arthropoda</taxon>
        <taxon>Crustacea</taxon>
        <taxon>Multicrustacea</taxon>
        <taxon>Malacostraca</taxon>
        <taxon>Eumalacostraca</taxon>
        <taxon>Eucarida</taxon>
        <taxon>Decapoda</taxon>
        <taxon>Pleocyemata</taxon>
        <taxon>Anomura</taxon>
        <taxon>Galatheoidea</taxon>
        <taxon>Porcellanidae</taxon>
        <taxon>Petrolisthes</taxon>
    </lineage>
</organism>
<dbReference type="AlphaFoldDB" id="A0AAE1QHY8"/>
<dbReference type="EMBL" id="JAWZYT010000174">
    <property type="protein sequence ID" value="KAK4327091.1"/>
    <property type="molecule type" value="Genomic_DNA"/>
</dbReference>
<comment type="caution">
    <text evidence="1">The sequence shown here is derived from an EMBL/GenBank/DDBJ whole genome shotgun (WGS) entry which is preliminary data.</text>
</comment>
<keyword evidence="2" id="KW-1185">Reference proteome</keyword>
<evidence type="ECO:0000313" key="1">
    <source>
        <dbReference type="EMBL" id="KAK4327091.1"/>
    </source>
</evidence>
<proteinExistence type="predicted"/>
<evidence type="ECO:0000313" key="2">
    <source>
        <dbReference type="Proteomes" id="UP001292094"/>
    </source>
</evidence>
<sequence length="90" mass="9642">MVNERRSVVKESEEGEAYSEGMWTSDFTAVYLPRHSTCFDVLPPGLAAKVAGLAGCSGQEGTIVVYFILGGEKQTDQVGEVILGDVCMPL</sequence>
<reference evidence="1" key="1">
    <citation type="submission" date="2023-11" db="EMBL/GenBank/DDBJ databases">
        <title>Genome assemblies of two species of porcelain crab, Petrolisthes cinctipes and Petrolisthes manimaculis (Anomura: Porcellanidae).</title>
        <authorList>
            <person name="Angst P."/>
        </authorList>
    </citation>
    <scope>NUCLEOTIDE SEQUENCE</scope>
    <source>
        <strain evidence="1">PB745_02</strain>
        <tissue evidence="1">Gill</tissue>
    </source>
</reference>
<name>A0AAE1QHY8_9EUCA</name>
<accession>A0AAE1QHY8</accession>
<dbReference type="Proteomes" id="UP001292094">
    <property type="component" value="Unassembled WGS sequence"/>
</dbReference>